<dbReference type="Gene3D" id="3.40.50.720">
    <property type="entry name" value="NAD(P)-binding Rossmann-like Domain"/>
    <property type="match status" value="1"/>
</dbReference>
<dbReference type="Gene3D" id="3.90.1700.10">
    <property type="entry name" value="v583 domain like"/>
    <property type="match status" value="1"/>
</dbReference>
<organism evidence="1 2">
    <name type="scientific">Spirochaeta isovalerica</name>
    <dbReference type="NCBI Taxonomy" id="150"/>
    <lineage>
        <taxon>Bacteria</taxon>
        <taxon>Pseudomonadati</taxon>
        <taxon>Spirochaetota</taxon>
        <taxon>Spirochaetia</taxon>
        <taxon>Spirochaetales</taxon>
        <taxon>Spirochaetaceae</taxon>
        <taxon>Spirochaeta</taxon>
    </lineage>
</organism>
<dbReference type="RefSeq" id="WP_184744937.1">
    <property type="nucleotide sequence ID" value="NZ_JACHGJ010000002.1"/>
</dbReference>
<sequence length="475" mass="51310">MNGQKINKLFESELDVLNMGLESFSETLSERGVRSTQIDWTPPAGGKADLIEALDFLETRKEDIDKANAKALEIIQKGKPEIVDIQIAGEVIPGMTAKTVLHAGPPVTWEKMCGPMKGAVIGGLIFEGLAANREEAETMAASGEILFDPCHHHSTVGPMAGIVTASMPVWVLKNSVYGNTAFATLNEGLGKVLRYGAFSDEVIDKLRWMRDELAPILKKALALHGPVDMKTLISQVLQMGDEGHNRNRAGTSLFIREMAAHLVMLDEDKEKIAKVFNFMHQNDHFFLNLTMPTCKCLIDAARDIENSSLIVTQARNGTEFGIQVSGLGSMWFTGPASKVDGLYLPGYTEEDAGLDIGDSTITETVGIGGFAMAAAPAIVKFVGGSPDDAMKFTQDMYEITMGENSVFQIPALDFRGTPTGIDLMKIAETGIYPVINTGIAHKDPGIGMVGAGLVKPPVNCYEDALKAFKEALDKN</sequence>
<dbReference type="Proteomes" id="UP000587760">
    <property type="component" value="Unassembled WGS sequence"/>
</dbReference>
<accession>A0A841RAW6</accession>
<dbReference type="EMBL" id="JACHGJ010000002">
    <property type="protein sequence ID" value="MBB6479572.1"/>
    <property type="molecule type" value="Genomic_DNA"/>
</dbReference>
<proteinExistence type="predicted"/>
<evidence type="ECO:0008006" key="3">
    <source>
        <dbReference type="Google" id="ProtNLM"/>
    </source>
</evidence>
<gene>
    <name evidence="1" type="ORF">HNR50_001230</name>
</gene>
<reference evidence="1 2" key="1">
    <citation type="submission" date="2020-08" db="EMBL/GenBank/DDBJ databases">
        <title>Genomic Encyclopedia of Type Strains, Phase IV (KMG-IV): sequencing the most valuable type-strain genomes for metagenomic binning, comparative biology and taxonomic classification.</title>
        <authorList>
            <person name="Goeker M."/>
        </authorList>
    </citation>
    <scope>NUCLEOTIDE SEQUENCE [LARGE SCALE GENOMIC DNA]</scope>
    <source>
        <strain evidence="1 2">DSM 2461</strain>
    </source>
</reference>
<dbReference type="InterPro" id="IPR009499">
    <property type="entry name" value="AllG-like"/>
</dbReference>
<dbReference type="InterPro" id="IPR024033">
    <property type="entry name" value="OXTCase_su_AllG_h-dom"/>
</dbReference>
<evidence type="ECO:0000313" key="1">
    <source>
        <dbReference type="EMBL" id="MBB6479572.1"/>
    </source>
</evidence>
<comment type="caution">
    <text evidence="1">The sequence shown here is derived from an EMBL/GenBank/DDBJ whole genome shotgun (WGS) entry which is preliminary data.</text>
</comment>
<dbReference type="Gene3D" id="3.90.1710.10">
    <property type="entry name" value="Enterococcus faecalis V583 domain"/>
    <property type="match status" value="1"/>
</dbReference>
<name>A0A841RAW6_9SPIO</name>
<dbReference type="Gene3D" id="1.10.10.660">
    <property type="entry name" value="conserved protein of unknown function from Enterococcus faecalis V583"/>
    <property type="match status" value="1"/>
</dbReference>
<evidence type="ECO:0000313" key="2">
    <source>
        <dbReference type="Proteomes" id="UP000587760"/>
    </source>
</evidence>
<dbReference type="Pfam" id="PF06545">
    <property type="entry name" value="AllG"/>
    <property type="match status" value="1"/>
</dbReference>
<keyword evidence="2" id="KW-1185">Reference proteome</keyword>
<protein>
    <recommendedName>
        <fullName evidence="3">DUF1116 domain-containing protein</fullName>
    </recommendedName>
</protein>
<dbReference type="AlphaFoldDB" id="A0A841RAW6"/>